<dbReference type="EMBL" id="JASBWV010000008">
    <property type="protein sequence ID" value="KAJ9124874.1"/>
    <property type="molecule type" value="Genomic_DNA"/>
</dbReference>
<proteinExistence type="predicted"/>
<reference evidence="1" key="1">
    <citation type="submission" date="2023-04" db="EMBL/GenBank/DDBJ databases">
        <title>Draft Genome sequencing of Naganishia species isolated from polar environments using Oxford Nanopore Technology.</title>
        <authorList>
            <person name="Leo P."/>
            <person name="Venkateswaran K."/>
        </authorList>
    </citation>
    <scope>NUCLEOTIDE SEQUENCE</scope>
    <source>
        <strain evidence="1">DBVPG 5303</strain>
    </source>
</reference>
<sequence length="238" mass="25726">MSTSLAEASYKPLTGPYSASSTDLVLSLLPDSSSLPPSIPAEVHVTTFIRAALRATQAELNEECARTADVKFGLEKANLEYSRLQLEKSSLEGAVAGLRVDDNKLSSSDLPHTEEFLAYCQNRTEPLPSPEDAYYGQALAKARYEWELGQIAAREELAATLQAKLETLRSDSSLLKKKAILADATLDELQQLMAKAKQALAEVVLPADPEASEEEDVEMEPTPEEEVAASSPLSSIDA</sequence>
<gene>
    <name evidence="1" type="ORF">QFC24_002803</name>
</gene>
<organism evidence="1 2">
    <name type="scientific">Naganishia onofrii</name>
    <dbReference type="NCBI Taxonomy" id="1851511"/>
    <lineage>
        <taxon>Eukaryota</taxon>
        <taxon>Fungi</taxon>
        <taxon>Dikarya</taxon>
        <taxon>Basidiomycota</taxon>
        <taxon>Agaricomycotina</taxon>
        <taxon>Tremellomycetes</taxon>
        <taxon>Filobasidiales</taxon>
        <taxon>Filobasidiaceae</taxon>
        <taxon>Naganishia</taxon>
    </lineage>
</organism>
<keyword evidence="2" id="KW-1185">Reference proteome</keyword>
<dbReference type="Proteomes" id="UP001234202">
    <property type="component" value="Unassembled WGS sequence"/>
</dbReference>
<protein>
    <submittedName>
        <fullName evidence="1">Uncharacterized protein</fullName>
    </submittedName>
</protein>
<evidence type="ECO:0000313" key="1">
    <source>
        <dbReference type="EMBL" id="KAJ9124874.1"/>
    </source>
</evidence>
<evidence type="ECO:0000313" key="2">
    <source>
        <dbReference type="Proteomes" id="UP001234202"/>
    </source>
</evidence>
<name>A0ACC2XND8_9TREE</name>
<accession>A0ACC2XND8</accession>
<comment type="caution">
    <text evidence="1">The sequence shown here is derived from an EMBL/GenBank/DDBJ whole genome shotgun (WGS) entry which is preliminary data.</text>
</comment>